<dbReference type="PANTHER" id="PTHR33284:SF1">
    <property type="entry name" value="RIBOSOMAL PROTEIN L25_GLN-TRNA SYNTHETASE, ANTI-CODON-BINDING DOMAIN-CONTAINING PROTEIN"/>
    <property type="match status" value="1"/>
</dbReference>
<dbReference type="InterPro" id="IPR011035">
    <property type="entry name" value="Ribosomal_bL25/Gln-tRNA_synth"/>
</dbReference>
<keyword evidence="2 5" id="KW-0694">RNA-binding</keyword>
<feature type="region of interest" description="Disordered" evidence="6">
    <location>
        <begin position="204"/>
        <end position="232"/>
    </location>
</feature>
<evidence type="ECO:0000256" key="2">
    <source>
        <dbReference type="ARBA" id="ARBA00022884"/>
    </source>
</evidence>
<evidence type="ECO:0000256" key="6">
    <source>
        <dbReference type="SAM" id="MobiDB-lite"/>
    </source>
</evidence>
<dbReference type="GO" id="GO:0006412">
    <property type="term" value="P:translation"/>
    <property type="evidence" value="ECO:0007669"/>
    <property type="project" value="UniProtKB-UniRule"/>
</dbReference>
<dbReference type="InterPro" id="IPR020057">
    <property type="entry name" value="Ribosomal_bL25_b-dom"/>
</dbReference>
<dbReference type="CDD" id="cd00495">
    <property type="entry name" value="Ribosomal_L25_TL5_CTC"/>
    <property type="match status" value="1"/>
</dbReference>
<name>A0A0G0EQF0_UNCC3</name>
<sequence>MNLKMKKHQLKAKKREIFGKKLKGMRRKGIMPGVVFGSKFNSIAIQFDLLEFRSIYKEVGETNILEVSIESDEAYPVLVKKVQLHPLSDLPLHADFYKVDLTQKVNVNIPLVFIGESEIIKSGEGVLLELMHEVVVECLPMQIPSSFEIDVSQLKTLGDSFTLKDLKLSEGVEVKLESTELICKIVEPMKEEVEAPVITPEEVEVIKEKKEGEEGESSDEKEVKKEAKKESK</sequence>
<dbReference type="NCBIfam" id="TIGR00731">
    <property type="entry name" value="bL25_bact_ctc"/>
    <property type="match status" value="1"/>
</dbReference>
<evidence type="ECO:0000256" key="4">
    <source>
        <dbReference type="ARBA" id="ARBA00023274"/>
    </source>
</evidence>
<dbReference type="InterPro" id="IPR037121">
    <property type="entry name" value="Ribosomal_bL25_C"/>
</dbReference>
<proteinExistence type="inferred from homology"/>
<dbReference type="Pfam" id="PF14693">
    <property type="entry name" value="Ribosomal_TL5_C"/>
    <property type="match status" value="1"/>
</dbReference>
<dbReference type="SUPFAM" id="SSF50715">
    <property type="entry name" value="Ribosomal protein L25-like"/>
    <property type="match status" value="1"/>
</dbReference>
<evidence type="ECO:0000256" key="5">
    <source>
        <dbReference type="HAMAP-Rule" id="MF_01334"/>
    </source>
</evidence>
<evidence type="ECO:0000313" key="9">
    <source>
        <dbReference type="EMBL" id="KKP69572.1"/>
    </source>
</evidence>
<protein>
    <recommendedName>
        <fullName evidence="5">Large ribosomal subunit protein bL25</fullName>
    </recommendedName>
    <alternativeName>
        <fullName evidence="5">General stress protein CTC</fullName>
    </alternativeName>
</protein>
<dbReference type="EMBL" id="LBQB01000005">
    <property type="protein sequence ID" value="KKP69572.1"/>
    <property type="molecule type" value="Genomic_DNA"/>
</dbReference>
<gene>
    <name evidence="5" type="primary">rplY</name>
    <name evidence="5" type="synonym">ctc</name>
    <name evidence="9" type="ORF">UR67_C0005G0061</name>
</gene>
<accession>A0A0G0EQF0</accession>
<evidence type="ECO:0000256" key="3">
    <source>
        <dbReference type="ARBA" id="ARBA00022980"/>
    </source>
</evidence>
<dbReference type="AlphaFoldDB" id="A0A0G0EQF0"/>
<dbReference type="GO" id="GO:0022625">
    <property type="term" value="C:cytosolic large ribosomal subunit"/>
    <property type="evidence" value="ECO:0007669"/>
    <property type="project" value="TreeGrafter"/>
</dbReference>
<feature type="domain" description="Large ribosomal subunit protein bL25 beta" evidence="8">
    <location>
        <begin position="104"/>
        <end position="188"/>
    </location>
</feature>
<dbReference type="Pfam" id="PF01386">
    <property type="entry name" value="Ribosomal_L25p"/>
    <property type="match status" value="1"/>
</dbReference>
<dbReference type="InterPro" id="IPR001021">
    <property type="entry name" value="Ribosomal_bL25_long"/>
</dbReference>
<comment type="similarity">
    <text evidence="5">Belongs to the bacterial ribosomal protein bL25 family. CTC subfamily.</text>
</comment>
<dbReference type="InterPro" id="IPR020930">
    <property type="entry name" value="Ribosomal_uL5_bac-type"/>
</dbReference>
<comment type="function">
    <text evidence="5">This is one of the proteins that binds to the 5S RNA in the ribosome where it forms part of the central protuberance.</text>
</comment>
<dbReference type="HAMAP" id="MF_01334">
    <property type="entry name" value="Ribosomal_bL25_CTC"/>
    <property type="match status" value="1"/>
</dbReference>
<comment type="caution">
    <text evidence="9">The sequence shown here is derived from an EMBL/GenBank/DDBJ whole genome shotgun (WGS) entry which is preliminary data.</text>
</comment>
<dbReference type="Gene3D" id="2.170.120.20">
    <property type="entry name" value="Ribosomal protein L25, beta domain"/>
    <property type="match status" value="1"/>
</dbReference>
<feature type="domain" description="Large ribosomal subunit protein bL25 L25" evidence="7">
    <location>
        <begin position="10"/>
        <end position="96"/>
    </location>
</feature>
<dbReference type="Gene3D" id="2.40.240.10">
    <property type="entry name" value="Ribosomal Protein L25, Chain P"/>
    <property type="match status" value="1"/>
</dbReference>
<dbReference type="STRING" id="1618350.UR67_C0005G0061"/>
<organism evidence="9 10">
    <name type="scientific">candidate division CPR3 bacterium GW2011_GWF2_35_18</name>
    <dbReference type="NCBI Taxonomy" id="1618350"/>
    <lineage>
        <taxon>Bacteria</taxon>
        <taxon>Bacteria division CPR3</taxon>
    </lineage>
</organism>
<dbReference type="InterPro" id="IPR029751">
    <property type="entry name" value="Ribosomal_L25_dom"/>
</dbReference>
<evidence type="ECO:0000259" key="8">
    <source>
        <dbReference type="Pfam" id="PF14693"/>
    </source>
</evidence>
<dbReference type="Proteomes" id="UP000034581">
    <property type="component" value="Unassembled WGS sequence"/>
</dbReference>
<evidence type="ECO:0000256" key="1">
    <source>
        <dbReference type="ARBA" id="ARBA00022730"/>
    </source>
</evidence>
<keyword evidence="3 5" id="KW-0689">Ribosomal protein</keyword>
<dbReference type="PANTHER" id="PTHR33284">
    <property type="entry name" value="RIBOSOMAL PROTEIN L25/GLN-TRNA SYNTHETASE, ANTI-CODON-BINDING DOMAIN-CONTAINING PROTEIN"/>
    <property type="match status" value="1"/>
</dbReference>
<keyword evidence="4 5" id="KW-0687">Ribonucleoprotein</keyword>
<evidence type="ECO:0000313" key="10">
    <source>
        <dbReference type="Proteomes" id="UP000034581"/>
    </source>
</evidence>
<dbReference type="GO" id="GO:0003735">
    <property type="term" value="F:structural constituent of ribosome"/>
    <property type="evidence" value="ECO:0007669"/>
    <property type="project" value="InterPro"/>
</dbReference>
<comment type="subunit">
    <text evidence="5">Part of the 50S ribosomal subunit; part of the 5S rRNA/L5/L18/L25 subcomplex. Contacts the 5S rRNA. Binds to the 5S rRNA independently of L5 and L18.</text>
</comment>
<keyword evidence="1 5" id="KW-0699">rRNA-binding</keyword>
<dbReference type="GO" id="GO:0008097">
    <property type="term" value="F:5S rRNA binding"/>
    <property type="evidence" value="ECO:0007669"/>
    <property type="project" value="InterPro"/>
</dbReference>
<dbReference type="InterPro" id="IPR020056">
    <property type="entry name" value="Rbsml_bL25/Gln-tRNA_synth_N"/>
</dbReference>
<evidence type="ECO:0000259" key="7">
    <source>
        <dbReference type="Pfam" id="PF01386"/>
    </source>
</evidence>
<reference evidence="9 10" key="1">
    <citation type="journal article" date="2015" name="Nature">
        <title>rRNA introns, odd ribosomes, and small enigmatic genomes across a large radiation of phyla.</title>
        <authorList>
            <person name="Brown C.T."/>
            <person name="Hug L.A."/>
            <person name="Thomas B.C."/>
            <person name="Sharon I."/>
            <person name="Castelle C.J."/>
            <person name="Singh A."/>
            <person name="Wilkins M.J."/>
            <person name="Williams K.H."/>
            <person name="Banfield J.F."/>
        </authorList>
    </citation>
    <scope>NUCLEOTIDE SEQUENCE [LARGE SCALE GENOMIC DNA]</scope>
</reference>